<sequence>MAKINLLPWRQELRKQRQQEFIAINIAVAVVAVAIVMFLHIYVSTQLSDQEERKAYIQSEIATLDGQIKQIDELQQRKEELLARMKVIQDLQGRRPIIVRVFDELVRATPDKVHLVLVERKGDKFTIEGFAESNNQVSSFLRNLNASTWFKNPVLSTVKAIDESKLAKGAPNKQASSSSTSTDMPASNRFALTVELETPEPPPEDEKAGVKKTNKEAAK</sequence>
<evidence type="ECO:0000313" key="5">
    <source>
        <dbReference type="Proteomes" id="UP000244223"/>
    </source>
</evidence>
<dbReference type="Proteomes" id="UP000244223">
    <property type="component" value="Unassembled WGS sequence"/>
</dbReference>
<keyword evidence="3" id="KW-0812">Transmembrane</keyword>
<dbReference type="EMBL" id="QAON01000005">
    <property type="protein sequence ID" value="PTQ89710.1"/>
    <property type="molecule type" value="Genomic_DNA"/>
</dbReference>
<organism evidence="4 5">
    <name type="scientific">Agitococcus lubricus</name>
    <dbReference type="NCBI Taxonomy" id="1077255"/>
    <lineage>
        <taxon>Bacteria</taxon>
        <taxon>Pseudomonadati</taxon>
        <taxon>Pseudomonadota</taxon>
        <taxon>Gammaproteobacteria</taxon>
        <taxon>Moraxellales</taxon>
        <taxon>Moraxellaceae</taxon>
        <taxon>Agitococcus</taxon>
    </lineage>
</organism>
<dbReference type="GO" id="GO:0043683">
    <property type="term" value="P:type IV pilus assembly"/>
    <property type="evidence" value="ECO:0007669"/>
    <property type="project" value="TreeGrafter"/>
</dbReference>
<dbReference type="AlphaFoldDB" id="A0A2T5J034"/>
<feature type="region of interest" description="Disordered" evidence="2">
    <location>
        <begin position="167"/>
        <end position="219"/>
    </location>
</feature>
<accession>A0A2T5J034</accession>
<feature type="coiled-coil region" evidence="1">
    <location>
        <begin position="57"/>
        <end position="91"/>
    </location>
</feature>
<protein>
    <submittedName>
        <fullName evidence="4">Type IV pilus assembly protein PilN</fullName>
    </submittedName>
</protein>
<dbReference type="InterPro" id="IPR007813">
    <property type="entry name" value="PilN"/>
</dbReference>
<keyword evidence="3" id="KW-0472">Membrane</keyword>
<comment type="caution">
    <text evidence="4">The sequence shown here is derived from an EMBL/GenBank/DDBJ whole genome shotgun (WGS) entry which is preliminary data.</text>
</comment>
<dbReference type="PANTHER" id="PTHR40278:SF2">
    <property type="entry name" value="TYPE IV PILUS INNER MEMBRANE COMPONENT PILN"/>
    <property type="match status" value="1"/>
</dbReference>
<proteinExistence type="predicted"/>
<keyword evidence="3" id="KW-1133">Transmembrane helix</keyword>
<dbReference type="PANTHER" id="PTHR40278">
    <property type="entry name" value="DNA UTILIZATION PROTEIN HOFN"/>
    <property type="match status" value="1"/>
</dbReference>
<dbReference type="Pfam" id="PF05137">
    <property type="entry name" value="PilN"/>
    <property type="match status" value="1"/>
</dbReference>
<dbReference type="InterPro" id="IPR052534">
    <property type="entry name" value="Extracell_DNA_Util/SecSys_Comp"/>
</dbReference>
<evidence type="ECO:0000256" key="1">
    <source>
        <dbReference type="SAM" id="Coils"/>
    </source>
</evidence>
<gene>
    <name evidence="4" type="ORF">C8N29_10533</name>
</gene>
<feature type="transmembrane region" description="Helical" evidence="3">
    <location>
        <begin position="21"/>
        <end position="43"/>
    </location>
</feature>
<dbReference type="RefSeq" id="WP_107865229.1">
    <property type="nucleotide sequence ID" value="NZ_QAON01000005.1"/>
</dbReference>
<reference evidence="4 5" key="1">
    <citation type="submission" date="2018-04" db="EMBL/GenBank/DDBJ databases">
        <title>Genomic Encyclopedia of Archaeal and Bacterial Type Strains, Phase II (KMG-II): from individual species to whole genera.</title>
        <authorList>
            <person name="Goeker M."/>
        </authorList>
    </citation>
    <scope>NUCLEOTIDE SEQUENCE [LARGE SCALE GENOMIC DNA]</scope>
    <source>
        <strain evidence="4 5">DSM 5822</strain>
    </source>
</reference>
<keyword evidence="5" id="KW-1185">Reference proteome</keyword>
<name>A0A2T5J034_9GAMM</name>
<evidence type="ECO:0000313" key="4">
    <source>
        <dbReference type="EMBL" id="PTQ89710.1"/>
    </source>
</evidence>
<dbReference type="OrthoDB" id="5296173at2"/>
<feature type="compositionally biased region" description="Basic and acidic residues" evidence="2">
    <location>
        <begin position="204"/>
        <end position="219"/>
    </location>
</feature>
<keyword evidence="1" id="KW-0175">Coiled coil</keyword>
<dbReference type="GO" id="GO:0043107">
    <property type="term" value="P:type IV pilus-dependent motility"/>
    <property type="evidence" value="ECO:0007669"/>
    <property type="project" value="TreeGrafter"/>
</dbReference>
<evidence type="ECO:0000256" key="3">
    <source>
        <dbReference type="SAM" id="Phobius"/>
    </source>
</evidence>
<evidence type="ECO:0000256" key="2">
    <source>
        <dbReference type="SAM" id="MobiDB-lite"/>
    </source>
</evidence>